<reference evidence="1" key="1">
    <citation type="submission" date="2021-11" db="EMBL/GenBank/DDBJ databases">
        <title>The first genome sequence of unculturable Mycoplasma faucium obtained by de novo assembly of metagenomic reads.</title>
        <authorList>
            <person name="Sabat A.J."/>
            <person name="Bathoorn E."/>
            <person name="Akkerboom V."/>
            <person name="Friedrich A.W."/>
        </authorList>
    </citation>
    <scope>NUCLEOTIDE SEQUENCE [LARGE SCALE GENOMIC DNA]</scope>
    <source>
        <strain evidence="1">UMCG-MFM1</strain>
    </source>
</reference>
<keyword evidence="2" id="KW-1185">Reference proteome</keyword>
<gene>
    <name evidence="1" type="ORF">LQ356_02695</name>
</gene>
<proteinExistence type="predicted"/>
<name>A0ABZ2TLB1_9BACT</name>
<dbReference type="RefSeq" id="WP_405311339.1">
    <property type="nucleotide sequence ID" value="NZ_CP088155.1"/>
</dbReference>
<accession>A0ABZ2TLB1</accession>
<evidence type="ECO:0000313" key="1">
    <source>
        <dbReference type="EMBL" id="WYM97094.1"/>
    </source>
</evidence>
<organism evidence="1 2">
    <name type="scientific">Metamycoplasma faucium</name>
    <dbReference type="NCBI Taxonomy" id="56142"/>
    <lineage>
        <taxon>Bacteria</taxon>
        <taxon>Bacillati</taxon>
        <taxon>Mycoplasmatota</taxon>
        <taxon>Mycoplasmoidales</taxon>
        <taxon>Metamycoplasmataceae</taxon>
        <taxon>Metamycoplasma</taxon>
    </lineage>
</organism>
<dbReference type="InterPro" id="IPR058231">
    <property type="entry name" value="MG284-like_C"/>
</dbReference>
<protein>
    <submittedName>
        <fullName evidence="1">Uncharacterized protein</fullName>
    </submittedName>
</protein>
<dbReference type="NCBIfam" id="NF045770">
    <property type="entry name" value="MPN403_MG284_C"/>
    <property type="match status" value="1"/>
</dbReference>
<evidence type="ECO:0000313" key="2">
    <source>
        <dbReference type="Proteomes" id="UP001622612"/>
    </source>
</evidence>
<sequence length="115" mass="14006">MDFKEKFNTVMKYFQVITLIKKFKESNLKKSFNAKENKYIKNNPKIIELQNTFLKMKHLLTNSFIKILSDEHRIIFNNDFLNIDKDRKWYLKFFSKSTYYRKLEGLLNLILAILI</sequence>
<dbReference type="Proteomes" id="UP001622612">
    <property type="component" value="Chromosome"/>
</dbReference>
<dbReference type="EMBL" id="CP088155">
    <property type="protein sequence ID" value="WYM97094.1"/>
    <property type="molecule type" value="Genomic_DNA"/>
</dbReference>